<dbReference type="SUPFAM" id="SSF53850">
    <property type="entry name" value="Periplasmic binding protein-like II"/>
    <property type="match status" value="1"/>
</dbReference>
<dbReference type="InterPro" id="IPR036390">
    <property type="entry name" value="WH_DNA-bd_sf"/>
</dbReference>
<sequence>MSLRFRQLQAFHAIMETGTVTGAASVLGISQPGISNLLAQLEREARLPLFERNKGRLLPTPEADLLYREVDTVVRGLDHVAQAVTDLQNKHPGQLQVAAPHMLSFGFMPREIARFAASRPNLSVSFQSQYSSKIQEWVISGLFEVGIVEVPILHDTLNAQVFRFETVATFPEGSHLAQYDVLTPELLENEPFIVMGPEHQTYRGTRDVFQAANRIWRTQIHTHLSENLLSFVKQGMGVAVIDPFTVAFDTERGYQTRPFRPAVTLELAIITAKGRPLSTIGREFLDQLKPAMASFATSVEGGSDTI</sequence>
<reference evidence="7" key="1">
    <citation type="submission" date="2015-09" db="EMBL/GenBank/DDBJ databases">
        <authorList>
            <person name="Rodrigo-Torres L."/>
            <person name="Arahal D.R."/>
        </authorList>
    </citation>
    <scope>NUCLEOTIDE SEQUENCE [LARGE SCALE GENOMIC DNA]</scope>
    <source>
        <strain evidence="7">CECT 5091</strain>
    </source>
</reference>
<dbReference type="Gene3D" id="1.10.10.10">
    <property type="entry name" value="Winged helix-like DNA-binding domain superfamily/Winged helix DNA-binding domain"/>
    <property type="match status" value="1"/>
</dbReference>
<evidence type="ECO:0000256" key="3">
    <source>
        <dbReference type="ARBA" id="ARBA00023125"/>
    </source>
</evidence>
<dbReference type="RefSeq" id="WP_058280727.1">
    <property type="nucleotide sequence ID" value="NZ_CYUD01000002.1"/>
</dbReference>
<protein>
    <submittedName>
        <fullName evidence="6">HTH-type transcriptional activator CmpR</fullName>
    </submittedName>
</protein>
<dbReference type="AlphaFoldDB" id="A0A0P1I3B6"/>
<gene>
    <name evidence="6" type="primary">cmpR_1</name>
    <name evidence="6" type="ORF">RUE5091_00597</name>
</gene>
<dbReference type="PRINTS" id="PR00039">
    <property type="entry name" value="HTHLYSR"/>
</dbReference>
<evidence type="ECO:0000256" key="1">
    <source>
        <dbReference type="ARBA" id="ARBA00009437"/>
    </source>
</evidence>
<keyword evidence="7" id="KW-1185">Reference proteome</keyword>
<dbReference type="GO" id="GO:0010628">
    <property type="term" value="P:positive regulation of gene expression"/>
    <property type="evidence" value="ECO:0007669"/>
    <property type="project" value="TreeGrafter"/>
</dbReference>
<evidence type="ECO:0000256" key="4">
    <source>
        <dbReference type="ARBA" id="ARBA00023163"/>
    </source>
</evidence>
<evidence type="ECO:0000313" key="7">
    <source>
        <dbReference type="Proteomes" id="UP000051260"/>
    </source>
</evidence>
<evidence type="ECO:0000259" key="5">
    <source>
        <dbReference type="PROSITE" id="PS50931"/>
    </source>
</evidence>
<dbReference type="Gene3D" id="3.40.190.290">
    <property type="match status" value="1"/>
</dbReference>
<keyword evidence="3" id="KW-0238">DNA-binding</keyword>
<dbReference type="InterPro" id="IPR036388">
    <property type="entry name" value="WH-like_DNA-bd_sf"/>
</dbReference>
<dbReference type="Proteomes" id="UP000051260">
    <property type="component" value="Unassembled WGS sequence"/>
</dbReference>
<dbReference type="OrthoDB" id="8479870at2"/>
<name>A0A0P1I3B6_9RHOB</name>
<dbReference type="InterPro" id="IPR000847">
    <property type="entry name" value="LysR_HTH_N"/>
</dbReference>
<keyword evidence="4" id="KW-0804">Transcription</keyword>
<dbReference type="EMBL" id="CYUD01000002">
    <property type="protein sequence ID" value="CUJ87819.1"/>
    <property type="molecule type" value="Genomic_DNA"/>
</dbReference>
<proteinExistence type="inferred from homology"/>
<dbReference type="SUPFAM" id="SSF46785">
    <property type="entry name" value="Winged helix' DNA-binding domain"/>
    <property type="match status" value="1"/>
</dbReference>
<dbReference type="InterPro" id="IPR005119">
    <property type="entry name" value="LysR_subst-bd"/>
</dbReference>
<dbReference type="PANTHER" id="PTHR30427:SF1">
    <property type="entry name" value="TRANSCRIPTIONAL ACTIVATOR PROTEIN LYSR"/>
    <property type="match status" value="1"/>
</dbReference>
<dbReference type="GO" id="GO:0003700">
    <property type="term" value="F:DNA-binding transcription factor activity"/>
    <property type="evidence" value="ECO:0007669"/>
    <property type="project" value="InterPro"/>
</dbReference>
<keyword evidence="2" id="KW-0805">Transcription regulation</keyword>
<organism evidence="6 7">
    <name type="scientific">Ruegeria denitrificans</name>
    <dbReference type="NCBI Taxonomy" id="1715692"/>
    <lineage>
        <taxon>Bacteria</taxon>
        <taxon>Pseudomonadati</taxon>
        <taxon>Pseudomonadota</taxon>
        <taxon>Alphaproteobacteria</taxon>
        <taxon>Rhodobacterales</taxon>
        <taxon>Roseobacteraceae</taxon>
        <taxon>Ruegeria</taxon>
    </lineage>
</organism>
<evidence type="ECO:0000313" key="6">
    <source>
        <dbReference type="EMBL" id="CUJ87819.1"/>
    </source>
</evidence>
<evidence type="ECO:0000256" key="2">
    <source>
        <dbReference type="ARBA" id="ARBA00023015"/>
    </source>
</evidence>
<dbReference type="PROSITE" id="PS50931">
    <property type="entry name" value="HTH_LYSR"/>
    <property type="match status" value="1"/>
</dbReference>
<dbReference type="STRING" id="1715692.RUE5091_00597"/>
<dbReference type="GO" id="GO:0043565">
    <property type="term" value="F:sequence-specific DNA binding"/>
    <property type="evidence" value="ECO:0007669"/>
    <property type="project" value="TreeGrafter"/>
</dbReference>
<dbReference type="Pfam" id="PF00126">
    <property type="entry name" value="HTH_1"/>
    <property type="match status" value="1"/>
</dbReference>
<accession>A0A0P1I3B6</accession>
<dbReference type="Pfam" id="PF03466">
    <property type="entry name" value="LysR_substrate"/>
    <property type="match status" value="1"/>
</dbReference>
<dbReference type="PANTHER" id="PTHR30427">
    <property type="entry name" value="TRANSCRIPTIONAL ACTIVATOR PROTEIN LYSR"/>
    <property type="match status" value="1"/>
</dbReference>
<comment type="similarity">
    <text evidence="1">Belongs to the LysR transcriptional regulatory family.</text>
</comment>
<feature type="domain" description="HTH lysR-type" evidence="5">
    <location>
        <begin position="3"/>
        <end position="60"/>
    </location>
</feature>